<organism evidence="1 2">
    <name type="scientific">Morus notabilis</name>
    <dbReference type="NCBI Taxonomy" id="981085"/>
    <lineage>
        <taxon>Eukaryota</taxon>
        <taxon>Viridiplantae</taxon>
        <taxon>Streptophyta</taxon>
        <taxon>Embryophyta</taxon>
        <taxon>Tracheophyta</taxon>
        <taxon>Spermatophyta</taxon>
        <taxon>Magnoliopsida</taxon>
        <taxon>eudicotyledons</taxon>
        <taxon>Gunneridae</taxon>
        <taxon>Pentapetalae</taxon>
        <taxon>rosids</taxon>
        <taxon>fabids</taxon>
        <taxon>Rosales</taxon>
        <taxon>Moraceae</taxon>
        <taxon>Moreae</taxon>
        <taxon>Morus</taxon>
    </lineage>
</organism>
<dbReference type="InterPro" id="IPR018790">
    <property type="entry name" value="DUF2358"/>
</dbReference>
<dbReference type="PANTHER" id="PTHR34123:SF1">
    <property type="entry name" value="OS04G0578200 PROTEIN"/>
    <property type="match status" value="1"/>
</dbReference>
<dbReference type="eggNOG" id="ENOG502QWGB">
    <property type="taxonomic scope" value="Eukaryota"/>
</dbReference>
<dbReference type="Gene3D" id="3.20.80.10">
    <property type="entry name" value="Regulatory factor, effector binding domain"/>
    <property type="match status" value="1"/>
</dbReference>
<dbReference type="InterPro" id="IPR011256">
    <property type="entry name" value="Reg_factor_effector_dom_sf"/>
</dbReference>
<dbReference type="AlphaFoldDB" id="W9RGZ5"/>
<dbReference type="STRING" id="981085.W9RGZ5"/>
<dbReference type="PANTHER" id="PTHR34123">
    <property type="entry name" value="OS04G0578200 PROTEIN"/>
    <property type="match status" value="1"/>
</dbReference>
<evidence type="ECO:0000313" key="2">
    <source>
        <dbReference type="Proteomes" id="UP000030645"/>
    </source>
</evidence>
<name>W9RGZ5_9ROSA</name>
<evidence type="ECO:0000313" key="1">
    <source>
        <dbReference type="EMBL" id="EXB76273.1"/>
    </source>
</evidence>
<dbReference type="Pfam" id="PF10184">
    <property type="entry name" value="DUF2358"/>
    <property type="match status" value="1"/>
</dbReference>
<dbReference type="SUPFAM" id="SSF55136">
    <property type="entry name" value="Probable bacterial effector-binding domain"/>
    <property type="match status" value="1"/>
</dbReference>
<keyword evidence="2" id="KW-1185">Reference proteome</keyword>
<proteinExistence type="predicted"/>
<protein>
    <recommendedName>
        <fullName evidence="3">SOUL heme-binding protein</fullName>
    </recommendedName>
</protein>
<dbReference type="EMBL" id="KE344715">
    <property type="protein sequence ID" value="EXB76273.1"/>
    <property type="molecule type" value="Genomic_DNA"/>
</dbReference>
<dbReference type="Proteomes" id="UP000030645">
    <property type="component" value="Unassembled WGS sequence"/>
</dbReference>
<evidence type="ECO:0008006" key="3">
    <source>
        <dbReference type="Google" id="ProtNLM"/>
    </source>
</evidence>
<gene>
    <name evidence="1" type="ORF">L484_025630</name>
</gene>
<sequence length="315" mass="36054">MADTQLAHQLLRPNATVYGSLRRSSAAALNINPAFPPFKALAYRSLKTKYTKLAVRSVSLNVDQYYCAPKSSAVVDVKRLVDFLYEDLPHVFDDQGIDRTAYDEHVKFSDPITKHESLSGYLFNIAFLKTLFKPQLQLHWVKQTGPHEITARWTVVMEYVLLPWKPELVLTGTSIMGINPETGKFCTHVDLWDSVRENNFFSMEAFWYIIKQVRKYSPLAAMEGTDSSLDLTNQGTVDMRNKKRGSIAAVLRFSGKPTEKIVREKDKILRSRLSADGLKPEIGCFLAARHNDPQRTWSFPVRNEVLMWLEDFTMD</sequence>
<reference evidence="2" key="1">
    <citation type="submission" date="2013-01" db="EMBL/GenBank/DDBJ databases">
        <title>Draft Genome Sequence of a Mulberry Tree, Morus notabilis C.K. Schneid.</title>
        <authorList>
            <person name="He N."/>
            <person name="Zhao S."/>
        </authorList>
    </citation>
    <scope>NUCLEOTIDE SEQUENCE</scope>
</reference>
<accession>W9RGZ5</accession>